<feature type="domain" description="HTH lysR-type" evidence="5">
    <location>
        <begin position="1"/>
        <end position="58"/>
    </location>
</feature>
<keyword evidence="7" id="KW-1185">Reference proteome</keyword>
<reference evidence="6 7" key="1">
    <citation type="journal article" date="2015" name="Genome Announc.">
        <title>Expanding the biotechnology potential of lactobacilli through comparative genomics of 213 strains and associated genera.</title>
        <authorList>
            <person name="Sun Z."/>
            <person name="Harris H.M."/>
            <person name="McCann A."/>
            <person name="Guo C."/>
            <person name="Argimon S."/>
            <person name="Zhang W."/>
            <person name="Yang X."/>
            <person name="Jeffery I.B."/>
            <person name="Cooney J.C."/>
            <person name="Kagawa T.F."/>
            <person name="Liu W."/>
            <person name="Song Y."/>
            <person name="Salvetti E."/>
            <person name="Wrobel A."/>
            <person name="Rasinkangas P."/>
            <person name="Parkhill J."/>
            <person name="Rea M.C."/>
            <person name="O'Sullivan O."/>
            <person name="Ritari J."/>
            <person name="Douillard F.P."/>
            <person name="Paul Ross R."/>
            <person name="Yang R."/>
            <person name="Briner A.E."/>
            <person name="Felis G.E."/>
            <person name="de Vos W.M."/>
            <person name="Barrangou R."/>
            <person name="Klaenhammer T.R."/>
            <person name="Caufield P.W."/>
            <person name="Cui Y."/>
            <person name="Zhang H."/>
            <person name="O'Toole P.W."/>
        </authorList>
    </citation>
    <scope>NUCLEOTIDE SEQUENCE [LARGE SCALE GENOMIC DNA]</scope>
    <source>
        <strain evidence="6 7">DSM 19904</strain>
    </source>
</reference>
<dbReference type="EMBL" id="AZEA01000002">
    <property type="protein sequence ID" value="KRK89555.1"/>
    <property type="molecule type" value="Genomic_DNA"/>
</dbReference>
<dbReference type="PROSITE" id="PS50931">
    <property type="entry name" value="HTH_LYSR"/>
    <property type="match status" value="1"/>
</dbReference>
<accession>A0A0R1L771</accession>
<proteinExistence type="inferred from homology"/>
<keyword evidence="4" id="KW-0804">Transcription</keyword>
<evidence type="ECO:0000313" key="7">
    <source>
        <dbReference type="Proteomes" id="UP000051581"/>
    </source>
</evidence>
<dbReference type="GO" id="GO:0003700">
    <property type="term" value="F:DNA-binding transcription factor activity"/>
    <property type="evidence" value="ECO:0007669"/>
    <property type="project" value="InterPro"/>
</dbReference>
<sequence length="300" mass="34377">MTLDQLIYVVELSKYQTLANTADALHISQSGLSKSISQLEEELGVKIFERDRNGTQLTPEGEELLPLAKQISNNASKFKDYASNLGIVKRKEVFTVAFANTILKPFLNEYIQMQKQNMSFRLNLIQTSSADVVDLVAHHSVDLGFAAINDYSHNDIKHLAFRPVHDGHLRLFTSAHNELKNCRQVTTTQLRQQRFVLFDDPYNENIFRQLQYLCGPLDVVLRTSDPWTIMSSIRELNAVTFARDWQTKFSVYSPLEKLPSISVENLVDDRFVLGWVYDNSKLLSPMLMDIMQKTTNKLTN</sequence>
<gene>
    <name evidence="6" type="ORF">FD17_GL001144</name>
</gene>
<evidence type="ECO:0000259" key="5">
    <source>
        <dbReference type="PROSITE" id="PS50931"/>
    </source>
</evidence>
<dbReference type="InterPro" id="IPR036390">
    <property type="entry name" value="WH_DNA-bd_sf"/>
</dbReference>
<dbReference type="InterPro" id="IPR005119">
    <property type="entry name" value="LysR_subst-bd"/>
</dbReference>
<keyword evidence="2" id="KW-0805">Transcription regulation</keyword>
<dbReference type="Pfam" id="PF03466">
    <property type="entry name" value="LysR_substrate"/>
    <property type="match status" value="1"/>
</dbReference>
<evidence type="ECO:0000256" key="2">
    <source>
        <dbReference type="ARBA" id="ARBA00023015"/>
    </source>
</evidence>
<name>A0A0R1L771_9LACO</name>
<dbReference type="SUPFAM" id="SSF46785">
    <property type="entry name" value="Winged helix' DNA-binding domain"/>
    <property type="match status" value="1"/>
</dbReference>
<dbReference type="Proteomes" id="UP000051581">
    <property type="component" value="Unassembled WGS sequence"/>
</dbReference>
<dbReference type="Pfam" id="PF00126">
    <property type="entry name" value="HTH_1"/>
    <property type="match status" value="1"/>
</dbReference>
<keyword evidence="3" id="KW-0238">DNA-binding</keyword>
<evidence type="ECO:0000256" key="3">
    <source>
        <dbReference type="ARBA" id="ARBA00023125"/>
    </source>
</evidence>
<dbReference type="CDD" id="cd05466">
    <property type="entry name" value="PBP2_LTTR_substrate"/>
    <property type="match status" value="1"/>
</dbReference>
<dbReference type="InterPro" id="IPR000847">
    <property type="entry name" value="LysR_HTH_N"/>
</dbReference>
<evidence type="ECO:0000256" key="1">
    <source>
        <dbReference type="ARBA" id="ARBA00009437"/>
    </source>
</evidence>
<dbReference type="PANTHER" id="PTHR30346:SF28">
    <property type="entry name" value="HTH-TYPE TRANSCRIPTIONAL REGULATOR CYNR"/>
    <property type="match status" value="1"/>
</dbReference>
<dbReference type="GO" id="GO:0032993">
    <property type="term" value="C:protein-DNA complex"/>
    <property type="evidence" value="ECO:0007669"/>
    <property type="project" value="TreeGrafter"/>
</dbReference>
<dbReference type="Gene3D" id="3.40.190.290">
    <property type="match status" value="1"/>
</dbReference>
<dbReference type="PATRIC" id="fig|1423808.3.peg.1156"/>
<dbReference type="GO" id="GO:0003677">
    <property type="term" value="F:DNA binding"/>
    <property type="evidence" value="ECO:0007669"/>
    <property type="project" value="UniProtKB-KW"/>
</dbReference>
<organism evidence="6 7">
    <name type="scientific">Lentilactobacillus sunkii DSM 19904</name>
    <dbReference type="NCBI Taxonomy" id="1423808"/>
    <lineage>
        <taxon>Bacteria</taxon>
        <taxon>Bacillati</taxon>
        <taxon>Bacillota</taxon>
        <taxon>Bacilli</taxon>
        <taxon>Lactobacillales</taxon>
        <taxon>Lactobacillaceae</taxon>
        <taxon>Lentilactobacillus</taxon>
    </lineage>
</organism>
<dbReference type="SUPFAM" id="SSF53850">
    <property type="entry name" value="Periplasmic binding protein-like II"/>
    <property type="match status" value="1"/>
</dbReference>
<evidence type="ECO:0000313" key="6">
    <source>
        <dbReference type="EMBL" id="KRK89555.1"/>
    </source>
</evidence>
<dbReference type="Gene3D" id="1.10.10.10">
    <property type="entry name" value="Winged helix-like DNA-binding domain superfamily/Winged helix DNA-binding domain"/>
    <property type="match status" value="1"/>
</dbReference>
<dbReference type="PRINTS" id="PR00039">
    <property type="entry name" value="HTHLYSR"/>
</dbReference>
<evidence type="ECO:0000256" key="4">
    <source>
        <dbReference type="ARBA" id="ARBA00023163"/>
    </source>
</evidence>
<dbReference type="InterPro" id="IPR036388">
    <property type="entry name" value="WH-like_DNA-bd_sf"/>
</dbReference>
<comment type="caution">
    <text evidence="6">The sequence shown here is derived from an EMBL/GenBank/DDBJ whole genome shotgun (WGS) entry which is preliminary data.</text>
</comment>
<comment type="similarity">
    <text evidence="1">Belongs to the LysR transcriptional regulatory family.</text>
</comment>
<protein>
    <submittedName>
        <fullName evidence="6">Fhu operon transcription regulator</fullName>
    </submittedName>
</protein>
<dbReference type="PANTHER" id="PTHR30346">
    <property type="entry name" value="TRANSCRIPTIONAL DUAL REGULATOR HCAR-RELATED"/>
    <property type="match status" value="1"/>
</dbReference>
<dbReference type="AlphaFoldDB" id="A0A0R1L771"/>
<dbReference type="OrthoDB" id="9803735at2"/>
<dbReference type="RefSeq" id="WP_057823439.1">
    <property type="nucleotide sequence ID" value="NZ_AZEA01000002.1"/>
</dbReference>